<dbReference type="STRING" id="561720.SAMN06275492_101218"/>
<name>A0A1X7I9W9_9BACT</name>
<evidence type="ECO:0000313" key="1">
    <source>
        <dbReference type="EMBL" id="SMG10751.1"/>
    </source>
</evidence>
<sequence>MLNIPAFLKSSPLWLNLKDKLAGEVTPSAIALCLSGSLHSALLLEISKIMLCLNKDGCGRCLSCMAWSEGSHPDLIVSSEQGPPSVDQCREMIDELHLKAVVSSGRIGVVPCADKLNINSANSLLKITEEPPAGCRLIFLMEENRLIPTLRSRIWTIVFPEEDTFPPLSPPSGKAQWMGWLERISSFDREQLILELQGFIGFLVQKKLYLKASNLSQLIFLAGQTNLSVSMMGDMVFLLIEEEYPFESVFDRIW</sequence>
<accession>A0A1X7I9W9</accession>
<dbReference type="Proteomes" id="UP000193355">
    <property type="component" value="Unassembled WGS sequence"/>
</dbReference>
<evidence type="ECO:0000313" key="2">
    <source>
        <dbReference type="Proteomes" id="UP000193355"/>
    </source>
</evidence>
<organism evidence="1 2">
    <name type="scientific">Dethiosulfovibrio salsuginis</name>
    <dbReference type="NCBI Taxonomy" id="561720"/>
    <lineage>
        <taxon>Bacteria</taxon>
        <taxon>Thermotogati</taxon>
        <taxon>Synergistota</taxon>
        <taxon>Synergistia</taxon>
        <taxon>Synergistales</taxon>
        <taxon>Dethiosulfovibrionaceae</taxon>
        <taxon>Dethiosulfovibrio</taxon>
    </lineage>
</organism>
<protein>
    <submittedName>
        <fullName evidence="1">DNA polymerase-3 subunit delta</fullName>
    </submittedName>
</protein>
<gene>
    <name evidence="1" type="ORF">SAMN06275492_101218</name>
</gene>
<dbReference type="Pfam" id="PF13177">
    <property type="entry name" value="DNA_pol3_delta2"/>
    <property type="match status" value="1"/>
</dbReference>
<dbReference type="InterPro" id="IPR027417">
    <property type="entry name" value="P-loop_NTPase"/>
</dbReference>
<dbReference type="EMBL" id="FXBB01000001">
    <property type="protein sequence ID" value="SMG10751.1"/>
    <property type="molecule type" value="Genomic_DNA"/>
</dbReference>
<keyword evidence="2" id="KW-1185">Reference proteome</keyword>
<proteinExistence type="predicted"/>
<dbReference type="SUPFAM" id="SSF52540">
    <property type="entry name" value="P-loop containing nucleoside triphosphate hydrolases"/>
    <property type="match status" value="1"/>
</dbReference>
<reference evidence="2" key="1">
    <citation type="submission" date="2017-04" db="EMBL/GenBank/DDBJ databases">
        <authorList>
            <person name="Varghese N."/>
            <person name="Submissions S."/>
        </authorList>
    </citation>
    <scope>NUCLEOTIDE SEQUENCE [LARGE SCALE GENOMIC DNA]</scope>
    <source>
        <strain evidence="2">USBA 82</strain>
    </source>
</reference>
<dbReference type="AlphaFoldDB" id="A0A1X7I9W9"/>
<dbReference type="Gene3D" id="3.40.50.300">
    <property type="entry name" value="P-loop containing nucleotide triphosphate hydrolases"/>
    <property type="match status" value="1"/>
</dbReference>